<evidence type="ECO:0000313" key="2">
    <source>
        <dbReference type="Proteomes" id="UP000029444"/>
    </source>
</evidence>
<dbReference type="SUPFAM" id="SSF51197">
    <property type="entry name" value="Clavaminate synthase-like"/>
    <property type="match status" value="1"/>
</dbReference>
<comment type="caution">
    <text evidence="1">The sequence shown here is derived from an EMBL/GenBank/DDBJ whole genome shotgun (WGS) entry which is preliminary data.</text>
</comment>
<dbReference type="OrthoDB" id="9791262at2"/>
<gene>
    <name evidence="1" type="ORF">Y5S_02033</name>
</gene>
<evidence type="ECO:0000313" key="1">
    <source>
        <dbReference type="EMBL" id="KGD64667.1"/>
    </source>
</evidence>
<dbReference type="Gene3D" id="2.60.120.620">
    <property type="entry name" value="q2cbj1_9rhob like domain"/>
    <property type="match status" value="1"/>
</dbReference>
<sequence>MKINLDQATEHLRRDGVVIFPGLYADQCEPLMQEHKRCFSAPLKGAELAPPMEGEQILPARAVDLPENGLHTLHQCLFANWFHELGSRYFRSPIASNQFASICYDTPKRHLDGPGNHHTHWDPTLSLRLMILISDASVENGAIEVKRGTHYRNHATRLQLWENHIEYQDPCPCAGEELPFTPIEGRAGTAIVFDVSLTHRKGIVGPGQDRRVAFSHVHSPLAQYQQAGQSLADVPASLHWPHGTPL</sequence>
<organism evidence="1 2">
    <name type="scientific">Alcanivorax nanhaiticus</name>
    <dbReference type="NCBI Taxonomy" id="1177154"/>
    <lineage>
        <taxon>Bacteria</taxon>
        <taxon>Pseudomonadati</taxon>
        <taxon>Pseudomonadota</taxon>
        <taxon>Gammaproteobacteria</taxon>
        <taxon>Oceanospirillales</taxon>
        <taxon>Alcanivoracaceae</taxon>
        <taxon>Alcanivorax</taxon>
    </lineage>
</organism>
<reference evidence="1 2" key="1">
    <citation type="submission" date="2012-09" db="EMBL/GenBank/DDBJ databases">
        <title>Genome Sequence of alkane-degrading Bacterium Alcanivorax sp. 19-m-6.</title>
        <authorList>
            <person name="Lai Q."/>
            <person name="Shao Z."/>
        </authorList>
    </citation>
    <scope>NUCLEOTIDE SEQUENCE [LARGE SCALE GENOMIC DNA]</scope>
    <source>
        <strain evidence="1 2">19-m-6</strain>
    </source>
</reference>
<dbReference type="RefSeq" id="WP_035232765.1">
    <property type="nucleotide sequence ID" value="NZ_ARXV01000007.1"/>
</dbReference>
<dbReference type="GO" id="GO:0016706">
    <property type="term" value="F:2-oxoglutarate-dependent dioxygenase activity"/>
    <property type="evidence" value="ECO:0007669"/>
    <property type="project" value="UniProtKB-ARBA"/>
</dbReference>
<dbReference type="eggNOG" id="ENOG502ZPBQ">
    <property type="taxonomic scope" value="Bacteria"/>
</dbReference>
<evidence type="ECO:0008006" key="3">
    <source>
        <dbReference type="Google" id="ProtNLM"/>
    </source>
</evidence>
<proteinExistence type="predicted"/>
<protein>
    <recommendedName>
        <fullName evidence="3">Phytanoyl-CoA dioxygenase</fullName>
    </recommendedName>
</protein>
<dbReference type="Proteomes" id="UP000029444">
    <property type="component" value="Unassembled WGS sequence"/>
</dbReference>
<dbReference type="AlphaFoldDB" id="A0A095SJC9"/>
<dbReference type="Pfam" id="PF05721">
    <property type="entry name" value="PhyH"/>
    <property type="match status" value="1"/>
</dbReference>
<keyword evidence="2" id="KW-1185">Reference proteome</keyword>
<dbReference type="InterPro" id="IPR008775">
    <property type="entry name" value="Phytyl_CoA_dOase-like"/>
</dbReference>
<accession>A0A095SJC9</accession>
<name>A0A095SJC9_9GAMM</name>
<dbReference type="EMBL" id="ARXV01000007">
    <property type="protein sequence ID" value="KGD64667.1"/>
    <property type="molecule type" value="Genomic_DNA"/>
</dbReference>
<dbReference type="PATRIC" id="fig|1177154.3.peg.2066"/>
<dbReference type="STRING" id="1177154.Y5S_02033"/>